<sequence>MNTLVCEQSSQESCGDDGRLASAFMRELSSQESCDEIYEQSRDR</sequence>
<dbReference type="KEGG" id="hds:HSR122_0739"/>
<dbReference type="AlphaFoldDB" id="A0A897N6E9"/>
<reference evidence="1 2" key="1">
    <citation type="submission" date="2020-11" db="EMBL/GenBank/DDBJ databases">
        <title>Carbohydrate-dependent, anaerobic sulfur respiration: A novel catabolism in halophilic archaea.</title>
        <authorList>
            <person name="Sorokin D.Y."/>
            <person name="Messina E."/>
            <person name="Smedile F."/>
            <person name="La Cono V."/>
            <person name="Hallsworth J.E."/>
            <person name="Yakimov M.M."/>
        </authorList>
    </citation>
    <scope>NUCLEOTIDE SEQUENCE [LARGE SCALE GENOMIC DNA]</scope>
    <source>
        <strain evidence="1 2">HSR12-2</strain>
    </source>
</reference>
<gene>
    <name evidence="1" type="ORF">HSR122_0739</name>
</gene>
<dbReference type="Proteomes" id="UP000662973">
    <property type="component" value="Chromosome"/>
</dbReference>
<dbReference type="EMBL" id="CP064788">
    <property type="protein sequence ID" value="QSG08144.1"/>
    <property type="molecule type" value="Genomic_DNA"/>
</dbReference>
<evidence type="ECO:0000313" key="1">
    <source>
        <dbReference type="EMBL" id="QSG08144.1"/>
    </source>
</evidence>
<evidence type="ECO:0000313" key="2">
    <source>
        <dbReference type="Proteomes" id="UP000662973"/>
    </source>
</evidence>
<keyword evidence="2" id="KW-1185">Reference proteome</keyword>
<organism evidence="1 2">
    <name type="scientific">Halapricum desulfuricans</name>
    <dbReference type="NCBI Taxonomy" id="2841257"/>
    <lineage>
        <taxon>Archaea</taxon>
        <taxon>Methanobacteriati</taxon>
        <taxon>Methanobacteriota</taxon>
        <taxon>Stenosarchaea group</taxon>
        <taxon>Halobacteria</taxon>
        <taxon>Halobacteriales</taxon>
        <taxon>Haloarculaceae</taxon>
        <taxon>Halapricum</taxon>
    </lineage>
</organism>
<name>A0A897N6E9_9EURY</name>
<proteinExistence type="predicted"/>
<accession>A0A897N6E9</accession>
<protein>
    <submittedName>
        <fullName evidence="1">Uncharacterized protein</fullName>
    </submittedName>
</protein>